<comment type="similarity">
    <text evidence="2">Belongs to the MreD family.</text>
</comment>
<proteinExistence type="inferred from homology"/>
<evidence type="ECO:0000256" key="6">
    <source>
        <dbReference type="ARBA" id="ARBA00022989"/>
    </source>
</evidence>
<comment type="caution">
    <text evidence="9">The sequence shown here is derived from an EMBL/GenBank/DDBJ whole genome shotgun (WGS) entry which is preliminary data.</text>
</comment>
<dbReference type="AlphaFoldDB" id="A0A2M8ASV1"/>
<protein>
    <submittedName>
        <fullName evidence="9">Rod shape-determining protein MreD</fullName>
    </submittedName>
</protein>
<dbReference type="Pfam" id="PF04093">
    <property type="entry name" value="MreD"/>
    <property type="match status" value="1"/>
</dbReference>
<accession>A0A2M8ASV1</accession>
<evidence type="ECO:0000313" key="9">
    <source>
        <dbReference type="EMBL" id="PJB29076.1"/>
    </source>
</evidence>
<organism evidence="9 10">
    <name type="scientific">Candidatus Desantisbacteria bacterium CG_4_9_14_3_um_filter_40_11</name>
    <dbReference type="NCBI Taxonomy" id="1974546"/>
    <lineage>
        <taxon>Bacteria</taxon>
        <taxon>Candidatus Desantisiibacteriota</taxon>
    </lineage>
</organism>
<sequence length="169" mass="18844">MTDNRFYGGFMYWIIWTGIILLCLVLQTTIIGNFLGIGMAKPDLLLIAIVFFSFRKEQLQSGIFSFICGIVEDSVSGIPGMLGMNAFAKTIIGLIASLIKRTYAENFLSIMLSLFLFTIIQDILVIILKSIFAYKAFALLIIIRTILLGAIYNMVLGGILFLLIGKIKR</sequence>
<dbReference type="GO" id="GO:0005886">
    <property type="term" value="C:plasma membrane"/>
    <property type="evidence" value="ECO:0007669"/>
    <property type="project" value="UniProtKB-SubCell"/>
</dbReference>
<keyword evidence="6 8" id="KW-1133">Transmembrane helix</keyword>
<dbReference type="NCBIfam" id="TIGR03426">
    <property type="entry name" value="shape_MreD"/>
    <property type="match status" value="1"/>
</dbReference>
<feature type="transmembrane region" description="Helical" evidence="8">
    <location>
        <begin position="107"/>
        <end position="131"/>
    </location>
</feature>
<feature type="transmembrane region" description="Helical" evidence="8">
    <location>
        <begin position="6"/>
        <end position="26"/>
    </location>
</feature>
<name>A0A2M8ASV1_9BACT</name>
<evidence type="ECO:0000313" key="10">
    <source>
        <dbReference type="Proteomes" id="UP000231366"/>
    </source>
</evidence>
<evidence type="ECO:0000256" key="3">
    <source>
        <dbReference type="ARBA" id="ARBA00022475"/>
    </source>
</evidence>
<feature type="transmembrane region" description="Helical" evidence="8">
    <location>
        <begin position="74"/>
        <end position="95"/>
    </location>
</feature>
<comment type="subcellular location">
    <subcellularLocation>
        <location evidence="1">Cell membrane</location>
        <topology evidence="1">Multi-pass membrane protein</topology>
    </subcellularLocation>
</comment>
<gene>
    <name evidence="9" type="primary">mreD</name>
    <name evidence="9" type="ORF">CO110_07740</name>
</gene>
<keyword evidence="4 8" id="KW-0812">Transmembrane</keyword>
<feature type="transmembrane region" description="Helical" evidence="8">
    <location>
        <begin position="137"/>
        <end position="164"/>
    </location>
</feature>
<reference evidence="10" key="1">
    <citation type="submission" date="2017-09" db="EMBL/GenBank/DDBJ databases">
        <title>Depth-based differentiation of microbial function through sediment-hosted aquifers and enrichment of novel symbionts in the deep terrestrial subsurface.</title>
        <authorList>
            <person name="Probst A.J."/>
            <person name="Ladd B."/>
            <person name="Jarett J.K."/>
            <person name="Geller-Mcgrath D.E."/>
            <person name="Sieber C.M.K."/>
            <person name="Emerson J.B."/>
            <person name="Anantharaman K."/>
            <person name="Thomas B.C."/>
            <person name="Malmstrom R."/>
            <person name="Stieglmeier M."/>
            <person name="Klingl A."/>
            <person name="Woyke T."/>
            <person name="Ryan C.M."/>
            <person name="Banfield J.F."/>
        </authorList>
    </citation>
    <scope>NUCLEOTIDE SEQUENCE [LARGE SCALE GENOMIC DNA]</scope>
</reference>
<dbReference type="EMBL" id="PFUI01000200">
    <property type="protein sequence ID" value="PJB29076.1"/>
    <property type="molecule type" value="Genomic_DNA"/>
</dbReference>
<evidence type="ECO:0000256" key="2">
    <source>
        <dbReference type="ARBA" id="ARBA00007776"/>
    </source>
</evidence>
<keyword evidence="5" id="KW-0133">Cell shape</keyword>
<dbReference type="Proteomes" id="UP000231366">
    <property type="component" value="Unassembled WGS sequence"/>
</dbReference>
<evidence type="ECO:0000256" key="5">
    <source>
        <dbReference type="ARBA" id="ARBA00022960"/>
    </source>
</evidence>
<evidence type="ECO:0000256" key="7">
    <source>
        <dbReference type="ARBA" id="ARBA00023136"/>
    </source>
</evidence>
<evidence type="ECO:0000256" key="4">
    <source>
        <dbReference type="ARBA" id="ARBA00022692"/>
    </source>
</evidence>
<keyword evidence="7 8" id="KW-0472">Membrane</keyword>
<evidence type="ECO:0000256" key="8">
    <source>
        <dbReference type="SAM" id="Phobius"/>
    </source>
</evidence>
<dbReference type="InterPro" id="IPR007227">
    <property type="entry name" value="Cell_shape_determining_MreD"/>
</dbReference>
<dbReference type="GO" id="GO:0008360">
    <property type="term" value="P:regulation of cell shape"/>
    <property type="evidence" value="ECO:0007669"/>
    <property type="project" value="UniProtKB-KW"/>
</dbReference>
<evidence type="ECO:0000256" key="1">
    <source>
        <dbReference type="ARBA" id="ARBA00004651"/>
    </source>
</evidence>
<keyword evidence="3" id="KW-1003">Cell membrane</keyword>